<keyword evidence="6" id="KW-1185">Reference proteome</keyword>
<dbReference type="GO" id="GO:0008173">
    <property type="term" value="F:RNA methyltransferase activity"/>
    <property type="evidence" value="ECO:0007669"/>
    <property type="project" value="InterPro"/>
</dbReference>
<dbReference type="SUPFAM" id="SSF75217">
    <property type="entry name" value="alpha/beta knot"/>
    <property type="match status" value="1"/>
</dbReference>
<dbReference type="Proteomes" id="UP000307943">
    <property type="component" value="Unassembled WGS sequence"/>
</dbReference>
<dbReference type="SMART" id="SM00967">
    <property type="entry name" value="SpoU_sub_bind"/>
    <property type="match status" value="1"/>
</dbReference>
<dbReference type="OrthoDB" id="9794400at2"/>
<dbReference type="Pfam" id="PF22435">
    <property type="entry name" value="MRM3-like_sub_bind"/>
    <property type="match status" value="1"/>
</dbReference>
<dbReference type="InterPro" id="IPR029064">
    <property type="entry name" value="Ribosomal_eL30-like_sf"/>
</dbReference>
<proteinExistence type="inferred from homology"/>
<dbReference type="RefSeq" id="WP_139603860.1">
    <property type="nucleotide sequence ID" value="NZ_VDCQ01000027.1"/>
</dbReference>
<dbReference type="GO" id="GO:0005737">
    <property type="term" value="C:cytoplasm"/>
    <property type="evidence" value="ECO:0007669"/>
    <property type="project" value="UniProtKB-ARBA"/>
</dbReference>
<evidence type="ECO:0000256" key="3">
    <source>
        <dbReference type="ARBA" id="ARBA00022679"/>
    </source>
</evidence>
<dbReference type="GO" id="GO:0006396">
    <property type="term" value="P:RNA processing"/>
    <property type="evidence" value="ECO:0007669"/>
    <property type="project" value="InterPro"/>
</dbReference>
<protein>
    <submittedName>
        <fullName evidence="5">RNA methyltransferase</fullName>
    </submittedName>
</protein>
<dbReference type="EMBL" id="VDCQ01000027">
    <property type="protein sequence ID" value="TNJ64600.1"/>
    <property type="molecule type" value="Genomic_DNA"/>
</dbReference>
<keyword evidence="2 5" id="KW-0489">Methyltransferase</keyword>
<dbReference type="InterPro" id="IPR051259">
    <property type="entry name" value="rRNA_Methyltransferase"/>
</dbReference>
<evidence type="ECO:0000256" key="1">
    <source>
        <dbReference type="ARBA" id="ARBA00007228"/>
    </source>
</evidence>
<dbReference type="GO" id="GO:0032259">
    <property type="term" value="P:methylation"/>
    <property type="evidence" value="ECO:0007669"/>
    <property type="project" value="UniProtKB-KW"/>
</dbReference>
<reference evidence="5 6" key="1">
    <citation type="submission" date="2019-05" db="EMBL/GenBank/DDBJ databases">
        <title>We sequenced the genome of Paenibacillus hemerocallicola KCTC 33185 for further insight into its adaptation and study the phylogeny of Paenibacillus.</title>
        <authorList>
            <person name="Narsing Rao M.P."/>
        </authorList>
    </citation>
    <scope>NUCLEOTIDE SEQUENCE [LARGE SCALE GENOMIC DNA]</scope>
    <source>
        <strain evidence="5 6">KCTC 33185</strain>
    </source>
</reference>
<dbReference type="AlphaFoldDB" id="A0A5C4T7I9"/>
<dbReference type="InterPro" id="IPR001537">
    <property type="entry name" value="SpoU_MeTrfase"/>
</dbReference>
<evidence type="ECO:0000313" key="5">
    <source>
        <dbReference type="EMBL" id="TNJ64600.1"/>
    </source>
</evidence>
<dbReference type="InterPro" id="IPR029026">
    <property type="entry name" value="tRNA_m1G_MTases_N"/>
</dbReference>
<accession>A0A5C4T7I9</accession>
<dbReference type="GO" id="GO:0003723">
    <property type="term" value="F:RNA binding"/>
    <property type="evidence" value="ECO:0007669"/>
    <property type="project" value="InterPro"/>
</dbReference>
<gene>
    <name evidence="5" type="ORF">FE784_19295</name>
</gene>
<evidence type="ECO:0000313" key="6">
    <source>
        <dbReference type="Proteomes" id="UP000307943"/>
    </source>
</evidence>
<dbReference type="InterPro" id="IPR029028">
    <property type="entry name" value="Alpha/beta_knot_MTases"/>
</dbReference>
<dbReference type="PANTHER" id="PTHR43191:SF2">
    <property type="entry name" value="RRNA METHYLTRANSFERASE 3, MITOCHONDRIAL"/>
    <property type="match status" value="1"/>
</dbReference>
<dbReference type="CDD" id="cd18095">
    <property type="entry name" value="SpoU-like_rRNA-MTase"/>
    <property type="match status" value="1"/>
</dbReference>
<organism evidence="5 6">
    <name type="scientific">Paenibacillus hemerocallicola</name>
    <dbReference type="NCBI Taxonomy" id="1172614"/>
    <lineage>
        <taxon>Bacteria</taxon>
        <taxon>Bacillati</taxon>
        <taxon>Bacillota</taxon>
        <taxon>Bacilli</taxon>
        <taxon>Bacillales</taxon>
        <taxon>Paenibacillaceae</taxon>
        <taxon>Paenibacillus</taxon>
    </lineage>
</organism>
<dbReference type="Gene3D" id="3.30.1330.30">
    <property type="match status" value="1"/>
</dbReference>
<dbReference type="InterPro" id="IPR013123">
    <property type="entry name" value="SpoU_subst-bd"/>
</dbReference>
<dbReference type="PANTHER" id="PTHR43191">
    <property type="entry name" value="RRNA METHYLTRANSFERASE 3"/>
    <property type="match status" value="1"/>
</dbReference>
<comment type="caution">
    <text evidence="5">The sequence shown here is derived from an EMBL/GenBank/DDBJ whole genome shotgun (WGS) entry which is preliminary data.</text>
</comment>
<feature type="domain" description="RNA 2-O ribose methyltransferase substrate binding" evidence="4">
    <location>
        <begin position="34"/>
        <end position="108"/>
    </location>
</feature>
<dbReference type="SUPFAM" id="SSF55315">
    <property type="entry name" value="L30e-like"/>
    <property type="match status" value="1"/>
</dbReference>
<name>A0A5C4T7I9_9BACL</name>
<evidence type="ECO:0000259" key="4">
    <source>
        <dbReference type="SMART" id="SM00967"/>
    </source>
</evidence>
<sequence length="266" mass="28774">MRRPEPIASLHNPRVKLWAQLLDKKGRDKHGTYLVEGIHLVQEALIWKAGVETLLYSEQRGIPSEIETLVSSEAELECVPVSEQVLAKCSDAQTPQPVIAIVRKTAHSAERLLDISDSLVVVTDGVQDPGNLGTIIRSADAVGASGVVLGKGTVDLYNPKTVRSTMGSLFHMTVVEAELLPLFAEARSRGVRLVNTSLQAQQTCYDADFTGPTWFVLGNEGKGVSPEVAAQIDEHVIIPMKGQAESLNVAMAATVLLFEAMRQRGV</sequence>
<dbReference type="InterPro" id="IPR053888">
    <property type="entry name" value="MRM3-like_sub_bind"/>
</dbReference>
<dbReference type="Gene3D" id="3.40.1280.10">
    <property type="match status" value="1"/>
</dbReference>
<comment type="similarity">
    <text evidence="1">Belongs to the class IV-like SAM-binding methyltransferase superfamily. RNA methyltransferase TrmH family.</text>
</comment>
<dbReference type="Pfam" id="PF00588">
    <property type="entry name" value="SpoU_methylase"/>
    <property type="match status" value="1"/>
</dbReference>
<evidence type="ECO:0000256" key="2">
    <source>
        <dbReference type="ARBA" id="ARBA00022603"/>
    </source>
</evidence>
<keyword evidence="3 5" id="KW-0808">Transferase</keyword>